<dbReference type="AlphaFoldDB" id="A0A679HML5"/>
<reference evidence="1 2" key="1">
    <citation type="submission" date="2020-02" db="EMBL/GenBank/DDBJ databases">
        <title>Whole-genome sequencing and comparative analysis of the genomes of Bacteroides thetaiotaomicron and Escherichia coli isolated from a healthy resident in Vietnam.</title>
        <authorList>
            <person name="Mohsin M."/>
            <person name="Tanaka K."/>
            <person name="Kawahara R."/>
            <person name="Kondo S."/>
            <person name="Noguchi H."/>
            <person name="Motooka D."/>
            <person name="Nakamura S."/>
            <person name="Khong D.T."/>
            <person name="Nguyen T.N."/>
            <person name="Tran H.T."/>
            <person name="Yamamoto Y."/>
        </authorList>
    </citation>
    <scope>NUCLEOTIDE SEQUENCE [LARGE SCALE GENOMIC DNA]</scope>
    <source>
        <strain evidence="1 2">F9-2</strain>
    </source>
</reference>
<evidence type="ECO:0000313" key="1">
    <source>
        <dbReference type="EMBL" id="BCA52276.1"/>
    </source>
</evidence>
<protein>
    <submittedName>
        <fullName evidence="1">Uncharacterized protein</fullName>
    </submittedName>
</protein>
<dbReference type="Proteomes" id="UP000500882">
    <property type="component" value="Chromosome"/>
</dbReference>
<evidence type="ECO:0000313" key="2">
    <source>
        <dbReference type="Proteomes" id="UP000500882"/>
    </source>
</evidence>
<accession>A0A679HML5</accession>
<gene>
    <name evidence="1" type="ORF">BatF92_42180</name>
</gene>
<sequence length="54" mass="6147">MSNGTFSLFVKVMQRFLTVCIEILDKQNVITKIANGYLNGYEKQLNIPILTIGR</sequence>
<proteinExistence type="predicted"/>
<dbReference type="EMBL" id="AP022660">
    <property type="protein sequence ID" value="BCA52276.1"/>
    <property type="molecule type" value="Genomic_DNA"/>
</dbReference>
<name>A0A679HML5_BACT4</name>
<organism evidence="1 2">
    <name type="scientific">Bacteroides thetaiotaomicron</name>
    <dbReference type="NCBI Taxonomy" id="818"/>
    <lineage>
        <taxon>Bacteria</taxon>
        <taxon>Pseudomonadati</taxon>
        <taxon>Bacteroidota</taxon>
        <taxon>Bacteroidia</taxon>
        <taxon>Bacteroidales</taxon>
        <taxon>Bacteroidaceae</taxon>
        <taxon>Bacteroides</taxon>
    </lineage>
</organism>